<evidence type="ECO:0000256" key="4">
    <source>
        <dbReference type="ARBA" id="ARBA00022679"/>
    </source>
</evidence>
<dbReference type="InterPro" id="IPR028009">
    <property type="entry name" value="ESCO_Acetyltransf_dom"/>
</dbReference>
<dbReference type="PROSITE" id="PS51186">
    <property type="entry name" value="GNAT"/>
    <property type="match status" value="1"/>
</dbReference>
<dbReference type="GeneID" id="11497620"/>
<evidence type="ECO:0000313" key="13">
    <source>
        <dbReference type="EMBL" id="CCD23495.1"/>
    </source>
</evidence>
<dbReference type="GO" id="GO:0007088">
    <property type="term" value="P:regulation of mitotic nuclear division"/>
    <property type="evidence" value="ECO:0007669"/>
    <property type="project" value="EnsemblFungi"/>
</dbReference>
<dbReference type="InterPro" id="IPR016181">
    <property type="entry name" value="Acyl_CoA_acyltransferase"/>
</dbReference>
<dbReference type="GO" id="GO:0061733">
    <property type="term" value="F:protein-lysine-acetyltransferase activity"/>
    <property type="evidence" value="ECO:0007669"/>
    <property type="project" value="TreeGrafter"/>
</dbReference>
<dbReference type="GO" id="GO:0140588">
    <property type="term" value="P:chromatin looping"/>
    <property type="evidence" value="ECO:0007669"/>
    <property type="project" value="EnsemblFungi"/>
</dbReference>
<dbReference type="RefSeq" id="XP_003668738.1">
    <property type="nucleotide sequence ID" value="XM_003668690.1"/>
</dbReference>
<evidence type="ECO:0000259" key="12">
    <source>
        <dbReference type="PROSITE" id="PS51186"/>
    </source>
</evidence>
<sequence length="261" mass="29346">MQTKVPVRKRSSLKAKYKQSVLRIESKVIKCPKCEMTYASTSLNDVSMHDKYHNLHLRGRNWSSNWGIVVKDNVGNLPKSKRIPLSVQSTRSSKSNGSGNEYIAMIRPNATAEVKATLEIMGIVNNELNAPHDENDFWTDEKGQGRAFVYVKDNKAVAVVTMEILKPGRGRWMVYETKSIVDGMRPNFTLGISRIWVCRTQRANGIASMLLDVAREHTIYGKEVNKFLTAWSQPTESGGKLASKYNGVIHKSGKLLLPCYV</sequence>
<dbReference type="HOGENOM" id="CLU_039183_2_1_1"/>
<evidence type="ECO:0000256" key="11">
    <source>
        <dbReference type="ARBA" id="ARBA00032212"/>
    </source>
</evidence>
<keyword evidence="4" id="KW-0808">Transferase</keyword>
<dbReference type="GO" id="GO:0070058">
    <property type="term" value="P:tRNA gene clustering"/>
    <property type="evidence" value="ECO:0007669"/>
    <property type="project" value="EnsemblFungi"/>
</dbReference>
<dbReference type="InterPro" id="IPR028005">
    <property type="entry name" value="AcTrfase_ESCO_Znf_dom"/>
</dbReference>
<dbReference type="InterPro" id="IPR000182">
    <property type="entry name" value="GNAT_dom"/>
</dbReference>
<dbReference type="Pfam" id="PF13878">
    <property type="entry name" value="zf-C2H2_3"/>
    <property type="match status" value="1"/>
</dbReference>
<accession>G0W6T4</accession>
<name>G0W6T4_NAUDC</name>
<dbReference type="GO" id="GO:0043596">
    <property type="term" value="C:nuclear replication fork"/>
    <property type="evidence" value="ECO:0007669"/>
    <property type="project" value="EnsemblFungi"/>
</dbReference>
<evidence type="ECO:0000256" key="1">
    <source>
        <dbReference type="ARBA" id="ARBA00004123"/>
    </source>
</evidence>
<dbReference type="PANTHER" id="PTHR45884">
    <property type="entry name" value="N-ACETYLTRANSFERASE ECO"/>
    <property type="match status" value="1"/>
</dbReference>
<dbReference type="PANTHER" id="PTHR45884:SF2">
    <property type="entry name" value="N-ACETYLTRANSFERASE ECO"/>
    <property type="match status" value="1"/>
</dbReference>
<dbReference type="GO" id="GO:0034087">
    <property type="term" value="P:establishment of mitotic sister chromatid cohesion"/>
    <property type="evidence" value="ECO:0007669"/>
    <property type="project" value="EnsemblFungi"/>
</dbReference>
<evidence type="ECO:0000256" key="9">
    <source>
        <dbReference type="ARBA" id="ARBA00023306"/>
    </source>
</evidence>
<dbReference type="EMBL" id="HE580268">
    <property type="protein sequence ID" value="CCD23495.1"/>
    <property type="molecule type" value="Genomic_DNA"/>
</dbReference>
<keyword evidence="14" id="KW-1185">Reference proteome</keyword>
<evidence type="ECO:0000256" key="8">
    <source>
        <dbReference type="ARBA" id="ARBA00023242"/>
    </source>
</evidence>
<dbReference type="OMA" id="PSITHQE"/>
<evidence type="ECO:0000256" key="2">
    <source>
        <dbReference type="ARBA" id="ARBA00005816"/>
    </source>
</evidence>
<comment type="similarity">
    <text evidence="2">Belongs to the acetyltransferase family. ECO subfamily.</text>
</comment>
<dbReference type="AlphaFoldDB" id="G0W6T4"/>
<dbReference type="GO" id="GO:0000785">
    <property type="term" value="C:chromatin"/>
    <property type="evidence" value="ECO:0007669"/>
    <property type="project" value="EnsemblFungi"/>
</dbReference>
<evidence type="ECO:0000256" key="7">
    <source>
        <dbReference type="ARBA" id="ARBA00022833"/>
    </source>
</evidence>
<organism evidence="13 14">
    <name type="scientific">Naumovozyma dairenensis (strain ATCC 10597 / BCRC 20456 / CBS 421 / NBRC 0211 / NRRL Y-12639)</name>
    <name type="common">Saccharomyces dairenensis</name>
    <dbReference type="NCBI Taxonomy" id="1071378"/>
    <lineage>
        <taxon>Eukaryota</taxon>
        <taxon>Fungi</taxon>
        <taxon>Dikarya</taxon>
        <taxon>Ascomycota</taxon>
        <taxon>Saccharomycotina</taxon>
        <taxon>Saccharomycetes</taxon>
        <taxon>Saccharomycetales</taxon>
        <taxon>Saccharomycetaceae</taxon>
        <taxon>Naumovozyma</taxon>
    </lineage>
</organism>
<keyword evidence="5" id="KW-0479">Metal-binding</keyword>
<evidence type="ECO:0000256" key="6">
    <source>
        <dbReference type="ARBA" id="ARBA00022771"/>
    </source>
</evidence>
<dbReference type="STRING" id="1071378.G0W6T4"/>
<feature type="domain" description="N-acetyltransferase" evidence="12">
    <location>
        <begin position="104"/>
        <end position="261"/>
    </location>
</feature>
<evidence type="ECO:0000256" key="3">
    <source>
        <dbReference type="ARBA" id="ARBA00022043"/>
    </source>
</evidence>
<dbReference type="GO" id="GO:0032200">
    <property type="term" value="P:telomere organization"/>
    <property type="evidence" value="ECO:0007669"/>
    <property type="project" value="EnsemblFungi"/>
</dbReference>
<dbReference type="GO" id="GO:0007076">
    <property type="term" value="P:mitotic chromosome condensation"/>
    <property type="evidence" value="ECO:0007669"/>
    <property type="project" value="EnsemblFungi"/>
</dbReference>
<evidence type="ECO:0000256" key="10">
    <source>
        <dbReference type="ARBA" id="ARBA00023315"/>
    </source>
</evidence>
<evidence type="ECO:0000256" key="5">
    <source>
        <dbReference type="ARBA" id="ARBA00022723"/>
    </source>
</evidence>
<dbReference type="eggNOG" id="KOG3014">
    <property type="taxonomic scope" value="Eukaryota"/>
</dbReference>
<keyword evidence="9" id="KW-0131">Cell cycle</keyword>
<dbReference type="KEGG" id="ndi:NDAI_0B04600"/>
<gene>
    <name evidence="13" type="primary">NDAI0B04600</name>
    <name evidence="13" type="ordered locus">NDAI_0B04600</name>
</gene>
<keyword evidence="7" id="KW-0862">Zinc</keyword>
<protein>
    <recommendedName>
        <fullName evidence="3">N-acetyltransferase ECO1</fullName>
    </recommendedName>
    <alternativeName>
        <fullName evidence="11">Establishment of cohesion protein 1</fullName>
    </alternativeName>
</protein>
<keyword evidence="6" id="KW-0863">Zinc-finger</keyword>
<dbReference type="OrthoDB" id="428854at2759"/>
<dbReference type="Pfam" id="PF13880">
    <property type="entry name" value="Acetyltransf_13"/>
    <property type="match status" value="1"/>
</dbReference>
<reference evidence="13 14" key="1">
    <citation type="journal article" date="2011" name="Proc. Natl. Acad. Sci. U.S.A.">
        <title>Evolutionary erosion of yeast sex chromosomes by mating-type switching accidents.</title>
        <authorList>
            <person name="Gordon J.L."/>
            <person name="Armisen D."/>
            <person name="Proux-Wera E."/>
            <person name="Oheigeartaigh S.S."/>
            <person name="Byrne K.P."/>
            <person name="Wolfe K.H."/>
        </authorList>
    </citation>
    <scope>NUCLEOTIDE SEQUENCE [LARGE SCALE GENOMIC DNA]</scope>
    <source>
        <strain evidence="14">ATCC 10597 / BCRC 20456 / CBS 421 / NBRC 0211 / NRRL Y-12639</strain>
    </source>
</reference>
<dbReference type="SUPFAM" id="SSF55729">
    <property type="entry name" value="Acyl-CoA N-acyltransferases (Nat)"/>
    <property type="match status" value="1"/>
</dbReference>
<dbReference type="GO" id="GO:0008270">
    <property type="term" value="F:zinc ion binding"/>
    <property type="evidence" value="ECO:0007669"/>
    <property type="project" value="UniProtKB-KW"/>
</dbReference>
<comment type="subcellular location">
    <subcellularLocation>
        <location evidence="1">Nucleus</location>
    </subcellularLocation>
</comment>
<dbReference type="GO" id="GO:0006260">
    <property type="term" value="P:DNA replication"/>
    <property type="evidence" value="ECO:0007669"/>
    <property type="project" value="EnsemblFungi"/>
</dbReference>
<dbReference type="GO" id="GO:0006302">
    <property type="term" value="P:double-strand break repair"/>
    <property type="evidence" value="ECO:0007669"/>
    <property type="project" value="EnsemblFungi"/>
</dbReference>
<dbReference type="GO" id="GO:0003682">
    <property type="term" value="F:chromatin binding"/>
    <property type="evidence" value="ECO:0007669"/>
    <property type="project" value="EnsemblFungi"/>
</dbReference>
<proteinExistence type="inferred from homology"/>
<keyword evidence="10" id="KW-0012">Acyltransferase</keyword>
<evidence type="ECO:0000313" key="14">
    <source>
        <dbReference type="Proteomes" id="UP000000689"/>
    </source>
</evidence>
<keyword evidence="8" id="KW-0539">Nucleus</keyword>
<dbReference type="Proteomes" id="UP000000689">
    <property type="component" value="Chromosome 2"/>
</dbReference>
<dbReference type="GO" id="GO:0034089">
    <property type="term" value="P:establishment of meiotic sister chromatid cohesion"/>
    <property type="evidence" value="ECO:0007669"/>
    <property type="project" value="EnsemblFungi"/>
</dbReference>